<organism evidence="9 10">
    <name type="scientific">Pochonia chlamydosporia 170</name>
    <dbReference type="NCBI Taxonomy" id="1380566"/>
    <lineage>
        <taxon>Eukaryota</taxon>
        <taxon>Fungi</taxon>
        <taxon>Dikarya</taxon>
        <taxon>Ascomycota</taxon>
        <taxon>Pezizomycotina</taxon>
        <taxon>Sordariomycetes</taxon>
        <taxon>Hypocreomycetidae</taxon>
        <taxon>Hypocreales</taxon>
        <taxon>Clavicipitaceae</taxon>
        <taxon>Pochonia</taxon>
    </lineage>
</organism>
<evidence type="ECO:0000256" key="6">
    <source>
        <dbReference type="ARBA" id="ARBA00022862"/>
    </source>
</evidence>
<dbReference type="Proteomes" id="UP000078397">
    <property type="component" value="Unassembled WGS sequence"/>
</dbReference>
<dbReference type="InterPro" id="IPR036423">
    <property type="entry name" value="SOD-like_Cu/Zn_dom_sf"/>
</dbReference>
<feature type="chain" id="PRO_5008101707" description="superoxide dismutase" evidence="8">
    <location>
        <begin position="18"/>
        <end position="185"/>
    </location>
</feature>
<sequence length="185" mass="19931">MRFSTLLVAGFAALTQATDAPIVNNNPNTIYNAVLPQEAFYHGKLNGNIRGSVRASRGPDGKGVKYKVHFENLPKEGGPFIYHVHANPVPSDGNCTKTLAHLDPYHRGEDPPCDASRPNTCQVGDLSGKFGHIVGGPFRAEYIDPYSSLIEGTDAYIGSRSIVVHFANKTRITCANFERASGCAA</sequence>
<dbReference type="FunFam" id="2.60.40.200:FF:000007">
    <property type="entry name" value="Cell surface Cu-only superoxide dismutase 5"/>
    <property type="match status" value="1"/>
</dbReference>
<dbReference type="AlphaFoldDB" id="A0A179FI69"/>
<evidence type="ECO:0000256" key="7">
    <source>
        <dbReference type="ARBA" id="ARBA00049204"/>
    </source>
</evidence>
<keyword evidence="5" id="KW-0964">Secreted</keyword>
<feature type="signal peptide" evidence="8">
    <location>
        <begin position="1"/>
        <end position="17"/>
    </location>
</feature>
<evidence type="ECO:0000256" key="8">
    <source>
        <dbReference type="SAM" id="SignalP"/>
    </source>
</evidence>
<keyword evidence="10" id="KW-1185">Reference proteome</keyword>
<comment type="catalytic activity">
    <reaction evidence="7">
        <text>2 superoxide + 2 H(+) = H2O2 + O2</text>
        <dbReference type="Rhea" id="RHEA:20696"/>
        <dbReference type="ChEBI" id="CHEBI:15378"/>
        <dbReference type="ChEBI" id="CHEBI:15379"/>
        <dbReference type="ChEBI" id="CHEBI:16240"/>
        <dbReference type="ChEBI" id="CHEBI:18421"/>
        <dbReference type="EC" id="1.15.1.1"/>
    </reaction>
</comment>
<dbReference type="GO" id="GO:0005576">
    <property type="term" value="C:extracellular region"/>
    <property type="evidence" value="ECO:0007669"/>
    <property type="project" value="UniProtKB-SubCell"/>
</dbReference>
<keyword evidence="6" id="KW-0049">Antioxidant</keyword>
<evidence type="ECO:0000256" key="3">
    <source>
        <dbReference type="ARBA" id="ARBA00010457"/>
    </source>
</evidence>
<dbReference type="KEGG" id="pchm:VFPPC_06446"/>
<name>A0A179FI69_METCM</name>
<proteinExistence type="inferred from homology"/>
<dbReference type="RefSeq" id="XP_018142639.1">
    <property type="nucleotide sequence ID" value="XM_018285476.1"/>
</dbReference>
<dbReference type="SUPFAM" id="SSF49329">
    <property type="entry name" value="Cu,Zn superoxide dismutase-like"/>
    <property type="match status" value="1"/>
</dbReference>
<gene>
    <name evidence="9" type="ORF">VFPPC_06446</name>
</gene>
<comment type="similarity">
    <text evidence="3">Belongs to the Cu-Zn superoxide dismutase family.</text>
</comment>
<evidence type="ECO:0000256" key="4">
    <source>
        <dbReference type="ARBA" id="ARBA00012682"/>
    </source>
</evidence>
<accession>A0A179FI69</accession>
<dbReference type="EMBL" id="LSBJ02000005">
    <property type="protein sequence ID" value="OAQ65325.1"/>
    <property type="molecule type" value="Genomic_DNA"/>
</dbReference>
<evidence type="ECO:0000313" key="10">
    <source>
        <dbReference type="Proteomes" id="UP000078397"/>
    </source>
</evidence>
<dbReference type="GO" id="GO:0046872">
    <property type="term" value="F:metal ion binding"/>
    <property type="evidence" value="ECO:0007669"/>
    <property type="project" value="InterPro"/>
</dbReference>
<comment type="caution">
    <text evidence="9">The sequence shown here is derived from an EMBL/GenBank/DDBJ whole genome shotgun (WGS) entry which is preliminary data.</text>
</comment>
<dbReference type="OrthoDB" id="159229at2759"/>
<evidence type="ECO:0000256" key="1">
    <source>
        <dbReference type="ARBA" id="ARBA00004196"/>
    </source>
</evidence>
<dbReference type="GeneID" id="28849470"/>
<evidence type="ECO:0000313" key="9">
    <source>
        <dbReference type="EMBL" id="OAQ65325.1"/>
    </source>
</evidence>
<dbReference type="GO" id="GO:0004784">
    <property type="term" value="F:superoxide dismutase activity"/>
    <property type="evidence" value="ECO:0007669"/>
    <property type="project" value="UniProtKB-EC"/>
</dbReference>
<comment type="subcellular location">
    <subcellularLocation>
        <location evidence="1">Cell envelope</location>
    </subcellularLocation>
    <subcellularLocation>
        <location evidence="2">Secreted</location>
    </subcellularLocation>
</comment>
<keyword evidence="8" id="KW-0732">Signal</keyword>
<evidence type="ECO:0000256" key="5">
    <source>
        <dbReference type="ARBA" id="ARBA00022525"/>
    </source>
</evidence>
<protein>
    <recommendedName>
        <fullName evidence="4">superoxide dismutase</fullName>
        <ecNumber evidence="4">1.15.1.1</ecNumber>
    </recommendedName>
</protein>
<reference evidence="9 10" key="1">
    <citation type="journal article" date="2016" name="PLoS Pathog.">
        <title>Biosynthesis of antibiotic leucinostatins in bio-control fungus Purpureocillium lilacinum and their inhibition on phytophthora revealed by genome mining.</title>
        <authorList>
            <person name="Wang G."/>
            <person name="Liu Z."/>
            <person name="Lin R."/>
            <person name="Li E."/>
            <person name="Mao Z."/>
            <person name="Ling J."/>
            <person name="Yang Y."/>
            <person name="Yin W.B."/>
            <person name="Xie B."/>
        </authorList>
    </citation>
    <scope>NUCLEOTIDE SEQUENCE [LARGE SCALE GENOMIC DNA]</scope>
    <source>
        <strain evidence="9">170</strain>
    </source>
</reference>
<dbReference type="Gene3D" id="2.60.40.200">
    <property type="entry name" value="Superoxide dismutase, copper/zinc binding domain"/>
    <property type="match status" value="1"/>
</dbReference>
<evidence type="ECO:0000256" key="2">
    <source>
        <dbReference type="ARBA" id="ARBA00004613"/>
    </source>
</evidence>
<dbReference type="STRING" id="1380566.A0A179FI69"/>
<dbReference type="EC" id="1.15.1.1" evidence="4"/>